<dbReference type="Gene3D" id="1.20.58.80">
    <property type="entry name" value="Phosphotransferase system, lactose/cellobiose-type IIA subunit"/>
    <property type="match status" value="1"/>
</dbReference>
<dbReference type="SUPFAM" id="SSF56112">
    <property type="entry name" value="Protein kinase-like (PK-like)"/>
    <property type="match status" value="1"/>
</dbReference>
<organism evidence="2 3">
    <name type="scientific">Aromia moschata</name>
    <dbReference type="NCBI Taxonomy" id="1265417"/>
    <lineage>
        <taxon>Eukaryota</taxon>
        <taxon>Metazoa</taxon>
        <taxon>Ecdysozoa</taxon>
        <taxon>Arthropoda</taxon>
        <taxon>Hexapoda</taxon>
        <taxon>Insecta</taxon>
        <taxon>Pterygota</taxon>
        <taxon>Neoptera</taxon>
        <taxon>Endopterygota</taxon>
        <taxon>Coleoptera</taxon>
        <taxon>Polyphaga</taxon>
        <taxon>Cucujiformia</taxon>
        <taxon>Chrysomeloidea</taxon>
        <taxon>Cerambycidae</taxon>
        <taxon>Cerambycinae</taxon>
        <taxon>Callichromatini</taxon>
        <taxon>Aromia</taxon>
    </lineage>
</organism>
<dbReference type="EMBL" id="JAPWTK010000675">
    <property type="protein sequence ID" value="KAJ8937162.1"/>
    <property type="molecule type" value="Genomic_DNA"/>
</dbReference>
<feature type="domain" description="Protein kinase" evidence="1">
    <location>
        <begin position="1"/>
        <end position="72"/>
    </location>
</feature>
<gene>
    <name evidence="2" type="ORF">NQ318_009364</name>
</gene>
<dbReference type="Proteomes" id="UP001162162">
    <property type="component" value="Unassembled WGS sequence"/>
</dbReference>
<reference evidence="2" key="1">
    <citation type="journal article" date="2023" name="Insect Mol. Biol.">
        <title>Genome sequencing provides insights into the evolution of gene families encoding plant cell wall-degrading enzymes in longhorned beetles.</title>
        <authorList>
            <person name="Shin N.R."/>
            <person name="Okamura Y."/>
            <person name="Kirsch R."/>
            <person name="Pauchet Y."/>
        </authorList>
    </citation>
    <scope>NUCLEOTIDE SEQUENCE</scope>
    <source>
        <strain evidence="2">AMC_N1</strain>
    </source>
</reference>
<dbReference type="PROSITE" id="PS50011">
    <property type="entry name" value="PROTEIN_KINASE_DOM"/>
    <property type="match status" value="1"/>
</dbReference>
<accession>A0AAV8XE05</accession>
<keyword evidence="3" id="KW-1185">Reference proteome</keyword>
<dbReference type="GO" id="GO:0004672">
    <property type="term" value="F:protein kinase activity"/>
    <property type="evidence" value="ECO:0007669"/>
    <property type="project" value="InterPro"/>
</dbReference>
<sequence length="244" mass="28808">MYEMLFAEKPFNSSRMPKLHYVNTLRRRVEVRFPMFESNFVSPCCLALIRNLLSYDKQNRLSGEDLVKHPFLDIEYVKDEQSHYMKACECLVSGVELVNSQKLGAGYIDTTEAILHLKIHINRIHDDEALLKYTMSRYNEYTKYCEQIEDRLLSDRNSGPICMQSQIDARAGERLRYVFRGEMYFVQCNRQKGAEMIKQGLDVLFPLLVHEPDGLRKHLLASKIDQWMKMLEKLKRDQAFIVRR</sequence>
<evidence type="ECO:0000313" key="2">
    <source>
        <dbReference type="EMBL" id="KAJ8937162.1"/>
    </source>
</evidence>
<dbReference type="AlphaFoldDB" id="A0AAV8XE05"/>
<dbReference type="Gene3D" id="1.10.510.10">
    <property type="entry name" value="Transferase(Phosphotransferase) domain 1"/>
    <property type="match status" value="1"/>
</dbReference>
<dbReference type="InterPro" id="IPR011009">
    <property type="entry name" value="Kinase-like_dom_sf"/>
</dbReference>
<dbReference type="GO" id="GO:0005524">
    <property type="term" value="F:ATP binding"/>
    <property type="evidence" value="ECO:0007669"/>
    <property type="project" value="InterPro"/>
</dbReference>
<evidence type="ECO:0000259" key="1">
    <source>
        <dbReference type="PROSITE" id="PS50011"/>
    </source>
</evidence>
<evidence type="ECO:0000313" key="3">
    <source>
        <dbReference type="Proteomes" id="UP001162162"/>
    </source>
</evidence>
<protein>
    <recommendedName>
        <fullName evidence="1">Protein kinase domain-containing protein</fullName>
    </recommendedName>
</protein>
<comment type="caution">
    <text evidence="2">The sequence shown here is derived from an EMBL/GenBank/DDBJ whole genome shotgun (WGS) entry which is preliminary data.</text>
</comment>
<name>A0AAV8XE05_9CUCU</name>
<dbReference type="InterPro" id="IPR000719">
    <property type="entry name" value="Prot_kinase_dom"/>
</dbReference>
<proteinExistence type="predicted"/>